<proteinExistence type="inferred from homology"/>
<dbReference type="Pfam" id="PF07715">
    <property type="entry name" value="Plug"/>
    <property type="match status" value="1"/>
</dbReference>
<evidence type="ECO:0000259" key="16">
    <source>
        <dbReference type="SMART" id="SM00965"/>
    </source>
</evidence>
<protein>
    <submittedName>
        <fullName evidence="17">Iron complex outermembrane receptor protein</fullName>
    </submittedName>
</protein>
<dbReference type="Gene3D" id="2.170.130.10">
    <property type="entry name" value="TonB-dependent receptor, plug domain"/>
    <property type="match status" value="1"/>
</dbReference>
<keyword evidence="13 14" id="KW-0998">Cell outer membrane</keyword>
<evidence type="ECO:0000256" key="15">
    <source>
        <dbReference type="RuleBase" id="RU003357"/>
    </source>
</evidence>
<keyword evidence="9" id="KW-0406">Ion transport</keyword>
<dbReference type="InterPro" id="IPR010105">
    <property type="entry name" value="TonB_sidphr_rcpt"/>
</dbReference>
<organism evidence="17 18">
    <name type="scientific">Paracidovorax wautersii</name>
    <dbReference type="NCBI Taxonomy" id="1177982"/>
    <lineage>
        <taxon>Bacteria</taxon>
        <taxon>Pseudomonadati</taxon>
        <taxon>Pseudomonadota</taxon>
        <taxon>Betaproteobacteria</taxon>
        <taxon>Burkholderiales</taxon>
        <taxon>Comamonadaceae</taxon>
        <taxon>Paracidovorax</taxon>
    </lineage>
</organism>
<keyword evidence="4 14" id="KW-1134">Transmembrane beta strand</keyword>
<evidence type="ECO:0000256" key="12">
    <source>
        <dbReference type="ARBA" id="ARBA00023170"/>
    </source>
</evidence>
<evidence type="ECO:0000256" key="13">
    <source>
        <dbReference type="ARBA" id="ARBA00023237"/>
    </source>
</evidence>
<comment type="caution">
    <text evidence="17">The sequence shown here is derived from an EMBL/GenBank/DDBJ whole genome shotgun (WGS) entry which is preliminary data.</text>
</comment>
<evidence type="ECO:0000256" key="4">
    <source>
        <dbReference type="ARBA" id="ARBA00022452"/>
    </source>
</evidence>
<keyword evidence="7" id="KW-0732">Signal</keyword>
<dbReference type="InterPro" id="IPR011662">
    <property type="entry name" value="Secretin/TonB_short_N"/>
</dbReference>
<evidence type="ECO:0000256" key="1">
    <source>
        <dbReference type="ARBA" id="ARBA00004571"/>
    </source>
</evidence>
<evidence type="ECO:0000256" key="3">
    <source>
        <dbReference type="ARBA" id="ARBA00022448"/>
    </source>
</evidence>
<dbReference type="Pfam" id="PF00593">
    <property type="entry name" value="TonB_dep_Rec_b-barrel"/>
    <property type="match status" value="1"/>
</dbReference>
<keyword evidence="5" id="KW-0410">Iron transport</keyword>
<dbReference type="InterPro" id="IPR012910">
    <property type="entry name" value="Plug_dom"/>
</dbReference>
<reference evidence="17 18" key="1">
    <citation type="submission" date="2023-08" db="EMBL/GenBank/DDBJ databases">
        <title>Functional and genomic diversity of the sorghum phyllosphere microbiome.</title>
        <authorList>
            <person name="Shade A."/>
        </authorList>
    </citation>
    <scope>NUCLEOTIDE SEQUENCE [LARGE SCALE GENOMIC DNA]</scope>
    <source>
        <strain evidence="17 18">SORGH_AS_0335</strain>
    </source>
</reference>
<keyword evidence="6 14" id="KW-0812">Transmembrane</keyword>
<gene>
    <name evidence="17" type="ORF">QE399_001914</name>
</gene>
<evidence type="ECO:0000313" key="18">
    <source>
        <dbReference type="Proteomes" id="UP001267710"/>
    </source>
</evidence>
<feature type="domain" description="Secretin/TonB short N-terminal" evidence="16">
    <location>
        <begin position="19"/>
        <end position="69"/>
    </location>
</feature>
<keyword evidence="18" id="KW-1185">Reference proteome</keyword>
<evidence type="ECO:0000313" key="17">
    <source>
        <dbReference type="EMBL" id="MDR6214225.1"/>
    </source>
</evidence>
<dbReference type="InterPro" id="IPR000531">
    <property type="entry name" value="Beta-barrel_TonB"/>
</dbReference>
<dbReference type="Pfam" id="PF07660">
    <property type="entry name" value="STN"/>
    <property type="match status" value="1"/>
</dbReference>
<dbReference type="NCBIfam" id="TIGR01783">
    <property type="entry name" value="TonB-siderophor"/>
    <property type="match status" value="1"/>
</dbReference>
<dbReference type="InterPro" id="IPR039426">
    <property type="entry name" value="TonB-dep_rcpt-like"/>
</dbReference>
<comment type="subcellular location">
    <subcellularLocation>
        <location evidence="1 14">Cell outer membrane</location>
        <topology evidence="1 14">Multi-pass membrane protein</topology>
    </subcellularLocation>
</comment>
<keyword evidence="3 14" id="KW-0813">Transport</keyword>
<keyword evidence="8" id="KW-0408">Iron</keyword>
<dbReference type="EMBL" id="JAVIZX010000001">
    <property type="protein sequence ID" value="MDR6214225.1"/>
    <property type="molecule type" value="Genomic_DNA"/>
</dbReference>
<dbReference type="Proteomes" id="UP001267710">
    <property type="component" value="Unassembled WGS sequence"/>
</dbReference>
<evidence type="ECO:0000256" key="14">
    <source>
        <dbReference type="PROSITE-ProRule" id="PRU01360"/>
    </source>
</evidence>
<dbReference type="RefSeq" id="WP_309828280.1">
    <property type="nucleotide sequence ID" value="NZ_JAVIZX010000001.1"/>
</dbReference>
<dbReference type="PANTHER" id="PTHR32552">
    <property type="entry name" value="FERRICHROME IRON RECEPTOR-RELATED"/>
    <property type="match status" value="1"/>
</dbReference>
<dbReference type="InterPro" id="IPR037066">
    <property type="entry name" value="Plug_dom_sf"/>
</dbReference>
<evidence type="ECO:0000256" key="9">
    <source>
        <dbReference type="ARBA" id="ARBA00023065"/>
    </source>
</evidence>
<comment type="similarity">
    <text evidence="2 14 15">Belongs to the TonB-dependent receptor family.</text>
</comment>
<evidence type="ECO:0000256" key="5">
    <source>
        <dbReference type="ARBA" id="ARBA00022496"/>
    </source>
</evidence>
<keyword evidence="12 17" id="KW-0675">Receptor</keyword>
<evidence type="ECO:0000256" key="8">
    <source>
        <dbReference type="ARBA" id="ARBA00023004"/>
    </source>
</evidence>
<dbReference type="PROSITE" id="PS52016">
    <property type="entry name" value="TONB_DEPENDENT_REC_3"/>
    <property type="match status" value="1"/>
</dbReference>
<dbReference type="PANTHER" id="PTHR32552:SF68">
    <property type="entry name" value="FERRICHROME OUTER MEMBRANE TRANSPORTER_PHAGE RECEPTOR"/>
    <property type="match status" value="1"/>
</dbReference>
<keyword evidence="11 14" id="KW-0472">Membrane</keyword>
<accession>A0ABU1IAH8</accession>
<keyword evidence="10 15" id="KW-0798">TonB box</keyword>
<name>A0ABU1IAH8_9BURK</name>
<evidence type="ECO:0000256" key="6">
    <source>
        <dbReference type="ARBA" id="ARBA00022692"/>
    </source>
</evidence>
<dbReference type="SMART" id="SM00965">
    <property type="entry name" value="STN"/>
    <property type="match status" value="1"/>
</dbReference>
<evidence type="ECO:0000256" key="7">
    <source>
        <dbReference type="ARBA" id="ARBA00022729"/>
    </source>
</evidence>
<dbReference type="Gene3D" id="2.40.170.20">
    <property type="entry name" value="TonB-dependent receptor, beta-barrel domain"/>
    <property type="match status" value="1"/>
</dbReference>
<dbReference type="SUPFAM" id="SSF56935">
    <property type="entry name" value="Porins"/>
    <property type="match status" value="1"/>
</dbReference>
<dbReference type="InterPro" id="IPR036942">
    <property type="entry name" value="Beta-barrel_TonB_sf"/>
</dbReference>
<evidence type="ECO:0000256" key="10">
    <source>
        <dbReference type="ARBA" id="ARBA00023077"/>
    </source>
</evidence>
<dbReference type="CDD" id="cd01347">
    <property type="entry name" value="ligand_gated_channel"/>
    <property type="match status" value="1"/>
</dbReference>
<evidence type="ECO:0000256" key="11">
    <source>
        <dbReference type="ARBA" id="ARBA00023136"/>
    </source>
</evidence>
<evidence type="ECO:0000256" key="2">
    <source>
        <dbReference type="ARBA" id="ARBA00009810"/>
    </source>
</evidence>
<dbReference type="Gene3D" id="3.55.50.30">
    <property type="match status" value="1"/>
</dbReference>
<sequence length="763" mass="83635">MPAQPLDQALNQLARQAGLQLLAPPALVQGVQAPAVQGRMAPAAAIAQLLRGTGLSGQIRAQTLVVERAPAASSATLSEVRVTGRAGADAGTTTGPAGNYVARRSAAGTKTATALVETPQSISVVTAEEMQATKAQNLTDALAYTAGVFRTEGNDRTADRLFIRGFYSDAIEGSIYRDGLKSMVNAFNGKAEPYGLERVEVLKGAASVLYGSAGPGGVIHMVSKRPTADLVREVNVETGSYDRKQLSADLGGALTDDGVWTYRLTALARDSNTFVDFVPDDRTYIAPALKWQPSADTSLTLLSYYQKSRTKYVFGFPARGTVLPNPNGRIPENRYLGEPGRDRSESTLRSVGYQFEHAFSDRLRLRNHLNVFDAESTMPATWPLTGDFSDAALRTLPRFAESRREDASSAIAMDLSLEYRWDLGSTQNTLLVGTDHTRQKHRSARWLRMAAPLDAYDPVYGRPDLTPEVQRPYRASRRERHDLTGLYVQNQSRIADRWVLLLGGRNDWSRDRESPYFEAENWTRERSHAFSGRAGLVYLAPNGLAPFVSWSESFQPQSGTDRSGTRFQPTTGTQYEAGVRYQPEGRDLLLTAAVYQLTRQNVTTTDPVDNAFTVQTGEVRSRGLELEAKLQATRSLGLLAAYAYTDARTTRSNDPAEVGKRTGAVPRQQLSLWTDYAFGALGLPGWKAGAGVRFVGSSTATYIEGVRVPSYTLLDAMVGYETGPWRFTLNLSNLADRVHVTNCIDVCYYGEPRRVTAAASYRW</sequence>